<evidence type="ECO:0000313" key="2">
    <source>
        <dbReference type="Proteomes" id="UP000268014"/>
    </source>
</evidence>
<accession>A0A0N4W624</accession>
<dbReference type="OMA" id="AMETVIY"/>
<protein>
    <submittedName>
        <fullName evidence="3">Transposase</fullName>
    </submittedName>
</protein>
<dbReference type="WBParaSite" id="HPLM_0000546501-mRNA-1">
    <property type="protein sequence ID" value="HPLM_0000546501-mRNA-1"/>
    <property type="gene ID" value="HPLM_0000546501"/>
</dbReference>
<evidence type="ECO:0000313" key="1">
    <source>
        <dbReference type="EMBL" id="VDO26066.1"/>
    </source>
</evidence>
<keyword evidence="2" id="KW-1185">Reference proteome</keyword>
<sequence length="69" mass="7983">MGEAAEARKSIRKARRSFANYKTKMTSLRRPDGTVTASRRAMETVIYDFYSDRFDSLRQSLRLPAYSLS</sequence>
<reference evidence="3" key="1">
    <citation type="submission" date="2017-02" db="UniProtKB">
        <authorList>
            <consortium name="WormBaseParasite"/>
        </authorList>
    </citation>
    <scope>IDENTIFICATION</scope>
</reference>
<proteinExistence type="predicted"/>
<dbReference type="OrthoDB" id="5842178at2759"/>
<reference evidence="1 2" key="2">
    <citation type="submission" date="2018-11" db="EMBL/GenBank/DDBJ databases">
        <authorList>
            <consortium name="Pathogen Informatics"/>
        </authorList>
    </citation>
    <scope>NUCLEOTIDE SEQUENCE [LARGE SCALE GENOMIC DNA]</scope>
    <source>
        <strain evidence="1 2">MHpl1</strain>
    </source>
</reference>
<dbReference type="Proteomes" id="UP000268014">
    <property type="component" value="Unassembled WGS sequence"/>
</dbReference>
<dbReference type="AlphaFoldDB" id="A0A0N4W624"/>
<dbReference type="EMBL" id="UZAF01016340">
    <property type="protein sequence ID" value="VDO26066.1"/>
    <property type="molecule type" value="Genomic_DNA"/>
</dbReference>
<organism evidence="3">
    <name type="scientific">Haemonchus placei</name>
    <name type="common">Barber's pole worm</name>
    <dbReference type="NCBI Taxonomy" id="6290"/>
    <lineage>
        <taxon>Eukaryota</taxon>
        <taxon>Metazoa</taxon>
        <taxon>Ecdysozoa</taxon>
        <taxon>Nematoda</taxon>
        <taxon>Chromadorea</taxon>
        <taxon>Rhabditida</taxon>
        <taxon>Rhabditina</taxon>
        <taxon>Rhabditomorpha</taxon>
        <taxon>Strongyloidea</taxon>
        <taxon>Trichostrongylidae</taxon>
        <taxon>Haemonchus</taxon>
    </lineage>
</organism>
<evidence type="ECO:0000313" key="3">
    <source>
        <dbReference type="WBParaSite" id="HPLM_0000546501-mRNA-1"/>
    </source>
</evidence>
<name>A0A0N4W624_HAEPC</name>
<gene>
    <name evidence="1" type="ORF">HPLM_LOCUS5457</name>
</gene>